<reference evidence="7 8" key="1">
    <citation type="journal article" date="2014" name="Genome Announc.">
        <title>Complete Genome Sequence of a Virulent Strain, Streptococcus iniae ISET0901, Isolated from Diseased Tilapia.</title>
        <authorList>
            <person name="Pridgeon J.W."/>
            <person name="Zhang D."/>
            <person name="Zhang L."/>
        </authorList>
    </citation>
    <scope>NUCLEOTIDE SEQUENCE [LARGE SCALE GENOMIC DNA]</scope>
    <source>
        <strain evidence="7 8">ISET0901</strain>
    </source>
</reference>
<gene>
    <name evidence="7" type="ORF">DQ08_05775</name>
</gene>
<dbReference type="Pfam" id="PF04228">
    <property type="entry name" value="Zn_peptidase"/>
    <property type="match status" value="1"/>
</dbReference>
<dbReference type="GO" id="GO:0008237">
    <property type="term" value="F:metallopeptidase activity"/>
    <property type="evidence" value="ECO:0007669"/>
    <property type="project" value="UniProtKB-KW"/>
</dbReference>
<evidence type="ECO:0000256" key="1">
    <source>
        <dbReference type="ARBA" id="ARBA00004167"/>
    </source>
</evidence>
<keyword evidence="4 6" id="KW-0472">Membrane</keyword>
<proteinExistence type="predicted"/>
<feature type="region of interest" description="Disordered" evidence="5">
    <location>
        <begin position="68"/>
        <end position="90"/>
    </location>
</feature>
<evidence type="ECO:0000313" key="8">
    <source>
        <dbReference type="Proteomes" id="UP000025245"/>
    </source>
</evidence>
<keyword evidence="7" id="KW-0645">Protease</keyword>
<dbReference type="InterPro" id="IPR007343">
    <property type="entry name" value="Uncharacterised_pept_Zn_put"/>
</dbReference>
<name>A0ABM5QII2_STRIN</name>
<comment type="subcellular location">
    <subcellularLocation>
        <location evidence="1">Membrane</location>
        <topology evidence="1">Single-pass membrane protein</topology>
    </subcellularLocation>
</comment>
<dbReference type="PANTHER" id="PTHR30168">
    <property type="entry name" value="PUTATIVE MEMBRANE PROTEIN YPFJ"/>
    <property type="match status" value="1"/>
</dbReference>
<dbReference type="EMBL" id="CP007586">
    <property type="protein sequence ID" value="AHY15968.1"/>
    <property type="molecule type" value="Genomic_DNA"/>
</dbReference>
<feature type="region of interest" description="Disordered" evidence="5">
    <location>
        <begin position="1"/>
        <end position="29"/>
    </location>
</feature>
<dbReference type="GeneID" id="35766691"/>
<feature type="transmembrane region" description="Helical" evidence="6">
    <location>
        <begin position="49"/>
        <end position="67"/>
    </location>
</feature>
<sequence length="307" mass="33723">MKTDDLRESQNVEDRRGQASSSYNGSSGSSGGGMLLQLLFSRGGWKTKLIIVIIMLVMGGGGLSGVLTGEQSSPSNNSYQSTKINRTKGDKASQEQVTFVSKVFASTEDYWTKTFQEQGLTYKKPTLVLYTGTTQTACGQGQAAAGPFYCSADKKVYLDISFYDELTHKYGASGDFAMAYVIAHEVGHHIQNEIGTMSKYAQARQGKSQTQANQLNVQLELQADYYAGAWAKYVQGQNLLEKGDIDEAMTAAHAVGDDKLQKEAYGRVVPDSFTHGSSEQRQRWFNKGFEYGDFDHGNTFSIPYSDL</sequence>
<dbReference type="RefSeq" id="WP_003099982.1">
    <property type="nucleotide sequence ID" value="NZ_CP010783.1"/>
</dbReference>
<evidence type="ECO:0000256" key="4">
    <source>
        <dbReference type="ARBA" id="ARBA00023136"/>
    </source>
</evidence>
<keyword evidence="7" id="KW-0378">Hydrolase</keyword>
<feature type="compositionally biased region" description="Basic and acidic residues" evidence="5">
    <location>
        <begin position="1"/>
        <end position="17"/>
    </location>
</feature>
<evidence type="ECO:0000313" key="7">
    <source>
        <dbReference type="EMBL" id="AHY15968.1"/>
    </source>
</evidence>
<keyword evidence="7" id="KW-0482">Metalloprotease</keyword>
<keyword evidence="3 6" id="KW-1133">Transmembrane helix</keyword>
<feature type="compositionally biased region" description="Polar residues" evidence="5">
    <location>
        <begin position="69"/>
        <end position="84"/>
    </location>
</feature>
<evidence type="ECO:0000256" key="3">
    <source>
        <dbReference type="ARBA" id="ARBA00022989"/>
    </source>
</evidence>
<protein>
    <submittedName>
        <fullName evidence="7">YpfJ protein, zinc metalloprotease superfamily</fullName>
    </submittedName>
</protein>
<evidence type="ECO:0000256" key="6">
    <source>
        <dbReference type="SAM" id="Phobius"/>
    </source>
</evidence>
<dbReference type="Proteomes" id="UP000025245">
    <property type="component" value="Chromosome"/>
</dbReference>
<keyword evidence="8" id="KW-1185">Reference proteome</keyword>
<keyword evidence="2 6" id="KW-0812">Transmembrane</keyword>
<evidence type="ECO:0000256" key="5">
    <source>
        <dbReference type="SAM" id="MobiDB-lite"/>
    </source>
</evidence>
<organism evidence="7 8">
    <name type="scientific">Streptococcus iniae</name>
    <name type="common">Streptococcus shiloi</name>
    <dbReference type="NCBI Taxonomy" id="1346"/>
    <lineage>
        <taxon>Bacteria</taxon>
        <taxon>Bacillati</taxon>
        <taxon>Bacillota</taxon>
        <taxon>Bacilli</taxon>
        <taxon>Lactobacillales</taxon>
        <taxon>Streptococcaceae</taxon>
        <taxon>Streptococcus</taxon>
    </lineage>
</organism>
<dbReference type="PANTHER" id="PTHR30168:SF0">
    <property type="entry name" value="INNER MEMBRANE PROTEIN"/>
    <property type="match status" value="1"/>
</dbReference>
<evidence type="ECO:0000256" key="2">
    <source>
        <dbReference type="ARBA" id="ARBA00022692"/>
    </source>
</evidence>
<accession>A0ABM5QII2</accession>